<keyword evidence="7" id="KW-0496">Mitochondrion</keyword>
<feature type="domain" description="Peripheral subunit-binding (PSBD)" evidence="12">
    <location>
        <begin position="132"/>
        <end position="169"/>
    </location>
</feature>
<dbReference type="GO" id="GO:0045333">
    <property type="term" value="P:cellular respiration"/>
    <property type="evidence" value="ECO:0007669"/>
    <property type="project" value="UniProtKB-ARBA"/>
</dbReference>
<evidence type="ECO:0000256" key="1">
    <source>
        <dbReference type="ARBA" id="ARBA00001938"/>
    </source>
</evidence>
<dbReference type="PANTHER" id="PTHR43178:SF5">
    <property type="entry name" value="LIPOAMIDE ACYLTRANSFERASE COMPONENT OF BRANCHED-CHAIN ALPHA-KETO ACID DEHYDROGENASE COMPLEX, MITOCHONDRIAL"/>
    <property type="match status" value="1"/>
</dbReference>
<dbReference type="Gene3D" id="2.40.50.100">
    <property type="match status" value="1"/>
</dbReference>
<evidence type="ECO:0000256" key="5">
    <source>
        <dbReference type="ARBA" id="ARBA00022823"/>
    </source>
</evidence>
<dbReference type="PROSITE" id="PS00189">
    <property type="entry name" value="LIPOYL"/>
    <property type="match status" value="1"/>
</dbReference>
<dbReference type="InterPro" id="IPR050743">
    <property type="entry name" value="2-oxoacid_DH_E2_comp"/>
</dbReference>
<dbReference type="Pfam" id="PF02817">
    <property type="entry name" value="E3_binding"/>
    <property type="match status" value="1"/>
</dbReference>
<keyword evidence="14" id="KW-1185">Reference proteome</keyword>
<dbReference type="SUPFAM" id="SSF51230">
    <property type="entry name" value="Single hybrid motif"/>
    <property type="match status" value="1"/>
</dbReference>
<evidence type="ECO:0000256" key="2">
    <source>
        <dbReference type="ARBA" id="ARBA00004305"/>
    </source>
</evidence>
<organism evidence="13 14">
    <name type="scientific">Hesseltinella vesiculosa</name>
    <dbReference type="NCBI Taxonomy" id="101127"/>
    <lineage>
        <taxon>Eukaryota</taxon>
        <taxon>Fungi</taxon>
        <taxon>Fungi incertae sedis</taxon>
        <taxon>Mucoromycota</taxon>
        <taxon>Mucoromycotina</taxon>
        <taxon>Mucoromycetes</taxon>
        <taxon>Mucorales</taxon>
        <taxon>Cunninghamellaceae</taxon>
        <taxon>Hesseltinella</taxon>
    </lineage>
</organism>
<comment type="similarity">
    <text evidence="3 9">Belongs to the 2-oxoacid dehydrogenase family.</text>
</comment>
<evidence type="ECO:0000259" key="11">
    <source>
        <dbReference type="PROSITE" id="PS50968"/>
    </source>
</evidence>
<evidence type="ECO:0000256" key="10">
    <source>
        <dbReference type="SAM" id="MobiDB-lite"/>
    </source>
</evidence>
<evidence type="ECO:0000256" key="7">
    <source>
        <dbReference type="ARBA" id="ARBA00023128"/>
    </source>
</evidence>
<dbReference type="InterPro" id="IPR004167">
    <property type="entry name" value="PSBD"/>
</dbReference>
<dbReference type="Gene3D" id="3.30.559.10">
    <property type="entry name" value="Chloramphenicol acetyltransferase-like domain"/>
    <property type="match status" value="1"/>
</dbReference>
<dbReference type="Pfam" id="PF00198">
    <property type="entry name" value="2-oxoacid_dh"/>
    <property type="match status" value="1"/>
</dbReference>
<feature type="region of interest" description="Disordered" evidence="10">
    <location>
        <begin position="96"/>
        <end position="128"/>
    </location>
</feature>
<reference evidence="13 14" key="1">
    <citation type="submission" date="2016-07" db="EMBL/GenBank/DDBJ databases">
        <title>Pervasive Adenine N6-methylation of Active Genes in Fungi.</title>
        <authorList>
            <consortium name="DOE Joint Genome Institute"/>
            <person name="Mondo S.J."/>
            <person name="Dannebaum R.O."/>
            <person name="Kuo R.C."/>
            <person name="Labutti K."/>
            <person name="Haridas S."/>
            <person name="Kuo A."/>
            <person name="Salamov A."/>
            <person name="Ahrendt S.R."/>
            <person name="Lipzen A."/>
            <person name="Sullivan W."/>
            <person name="Andreopoulos W.B."/>
            <person name="Clum A."/>
            <person name="Lindquist E."/>
            <person name="Daum C."/>
            <person name="Ramamoorthy G.K."/>
            <person name="Gryganskyi A."/>
            <person name="Culley D."/>
            <person name="Magnuson J.K."/>
            <person name="James T.Y."/>
            <person name="O'Malley M.A."/>
            <person name="Stajich J.E."/>
            <person name="Spatafora J.W."/>
            <person name="Visel A."/>
            <person name="Grigoriev I.V."/>
        </authorList>
    </citation>
    <scope>NUCLEOTIDE SEQUENCE [LARGE SCALE GENOMIC DNA]</scope>
    <source>
        <strain evidence="13 14">NRRL 3301</strain>
    </source>
</reference>
<evidence type="ECO:0000256" key="9">
    <source>
        <dbReference type="RuleBase" id="RU003423"/>
    </source>
</evidence>
<dbReference type="FunFam" id="3.30.559.10:FF:000007">
    <property type="entry name" value="Dihydrolipoamide acetyltransferase component of pyruvate dehydrogenase complex"/>
    <property type="match status" value="1"/>
</dbReference>
<dbReference type="Proteomes" id="UP000242146">
    <property type="component" value="Unassembled WGS sequence"/>
</dbReference>
<dbReference type="Pfam" id="PF00364">
    <property type="entry name" value="Biotin_lipoyl"/>
    <property type="match status" value="1"/>
</dbReference>
<evidence type="ECO:0000256" key="4">
    <source>
        <dbReference type="ARBA" id="ARBA00022679"/>
    </source>
</evidence>
<dbReference type="OrthoDB" id="15567at2759"/>
<dbReference type="SUPFAM" id="SSF52777">
    <property type="entry name" value="CoA-dependent acyltransferases"/>
    <property type="match status" value="1"/>
</dbReference>
<sequence length="443" mass="48505">MPYIESRLRRGFHTSWHPQAMHSFLLADIGEGITECELIQWHVKPGQQIEEFDKICEVQSDKASVEITSRYAGTVKKLYYQPNDIALVGKPLVDIESEGEDDGDAPVATVDSSNEQPQAPTPLSVESASSTLSFPSVKRLAALNGVALADLQGSGKRGSILKQDILQALSGRPLVTKKESTDTKPAAPIAMPVMQTPPTITASDDLSQGQRTMFHNMTESLNIPQLGFKDDVELDATVNYRSQLNDYLAKHPERYSFNRISYLPIFIKTLSIALGYYPILNAYVQGNPQDVHSLRLVYRSGHHVGVAMDTPFGLMVPNIKNVESKSVFEVAAELHRLKGLAQTNSLPQEDLQGGTITLSNVGTISGTYSNPMIVSTSELAILALGRLQTLPRFDASGKVVSRKILPVSWAADHRIIDGGTIARFGSTWKTLIENPALLVSELR</sequence>
<dbReference type="InterPro" id="IPR036625">
    <property type="entry name" value="E3-bd_dom_sf"/>
</dbReference>
<dbReference type="STRING" id="101127.A0A1X2G4R8"/>
<keyword evidence="4 9" id="KW-0808">Transferase</keyword>
<dbReference type="EMBL" id="MCGT01000045">
    <property type="protein sequence ID" value="ORX44940.1"/>
    <property type="molecule type" value="Genomic_DNA"/>
</dbReference>
<proteinExistence type="inferred from homology"/>
<feature type="domain" description="Lipoyl-binding" evidence="11">
    <location>
        <begin position="21"/>
        <end position="96"/>
    </location>
</feature>
<gene>
    <name evidence="13" type="ORF">DM01DRAFT_1340248</name>
</gene>
<dbReference type="InterPro" id="IPR001078">
    <property type="entry name" value="2-oxoacid_DH_actylTfrase"/>
</dbReference>
<keyword evidence="5 9" id="KW-0450">Lipoyl</keyword>
<evidence type="ECO:0000313" key="14">
    <source>
        <dbReference type="Proteomes" id="UP000242146"/>
    </source>
</evidence>
<dbReference type="EC" id="2.3.1.-" evidence="9"/>
<dbReference type="InterPro" id="IPR023213">
    <property type="entry name" value="CAT-like_dom_sf"/>
</dbReference>
<dbReference type="FunFam" id="2.40.50.100:FF:000013">
    <property type="entry name" value="Dihydrolipoamide acetyltransferase component of pyruvate dehydrogenase complex"/>
    <property type="match status" value="1"/>
</dbReference>
<accession>A0A1X2G4R8</accession>
<comment type="subcellular location">
    <subcellularLocation>
        <location evidence="2">Mitochondrion matrix</location>
    </subcellularLocation>
</comment>
<dbReference type="InterPro" id="IPR000089">
    <property type="entry name" value="Biotin_lipoyl"/>
</dbReference>
<dbReference type="PANTHER" id="PTHR43178">
    <property type="entry name" value="DIHYDROLIPOAMIDE ACETYLTRANSFERASE COMPONENT OF PYRUVATE DEHYDROGENASE COMPLEX"/>
    <property type="match status" value="1"/>
</dbReference>
<dbReference type="PROSITE" id="PS51826">
    <property type="entry name" value="PSBD"/>
    <property type="match status" value="1"/>
</dbReference>
<comment type="cofactor">
    <cofactor evidence="1 9">
        <name>(R)-lipoate</name>
        <dbReference type="ChEBI" id="CHEBI:83088"/>
    </cofactor>
</comment>
<evidence type="ECO:0000256" key="8">
    <source>
        <dbReference type="ARBA" id="ARBA00023315"/>
    </source>
</evidence>
<keyword evidence="6" id="KW-0809">Transit peptide</keyword>
<name>A0A1X2G4R8_9FUNG</name>
<dbReference type="AlphaFoldDB" id="A0A1X2G4R8"/>
<keyword evidence="8 9" id="KW-0012">Acyltransferase</keyword>
<protein>
    <recommendedName>
        <fullName evidence="9">Dihydrolipoamide acetyltransferase component of pyruvate dehydrogenase complex</fullName>
        <ecNumber evidence="9">2.3.1.-</ecNumber>
    </recommendedName>
</protein>
<evidence type="ECO:0000256" key="6">
    <source>
        <dbReference type="ARBA" id="ARBA00022946"/>
    </source>
</evidence>
<dbReference type="GO" id="GO:0031405">
    <property type="term" value="F:lipoic acid binding"/>
    <property type="evidence" value="ECO:0007669"/>
    <property type="project" value="TreeGrafter"/>
</dbReference>
<dbReference type="InterPro" id="IPR011053">
    <property type="entry name" value="Single_hybrid_motif"/>
</dbReference>
<dbReference type="Gene3D" id="4.10.320.10">
    <property type="entry name" value="E3-binding domain"/>
    <property type="match status" value="1"/>
</dbReference>
<dbReference type="GO" id="GO:0016407">
    <property type="term" value="F:acetyltransferase activity"/>
    <property type="evidence" value="ECO:0007669"/>
    <property type="project" value="TreeGrafter"/>
</dbReference>
<dbReference type="CDD" id="cd06849">
    <property type="entry name" value="lipoyl_domain"/>
    <property type="match status" value="1"/>
</dbReference>
<dbReference type="InterPro" id="IPR003016">
    <property type="entry name" value="2-oxoA_DH_lipoyl-BS"/>
</dbReference>
<evidence type="ECO:0000256" key="3">
    <source>
        <dbReference type="ARBA" id="ARBA00007317"/>
    </source>
</evidence>
<comment type="caution">
    <text evidence="13">The sequence shown here is derived from an EMBL/GenBank/DDBJ whole genome shotgun (WGS) entry which is preliminary data.</text>
</comment>
<evidence type="ECO:0000259" key="12">
    <source>
        <dbReference type="PROSITE" id="PS51826"/>
    </source>
</evidence>
<dbReference type="GO" id="GO:0005759">
    <property type="term" value="C:mitochondrial matrix"/>
    <property type="evidence" value="ECO:0007669"/>
    <property type="project" value="UniProtKB-SubCell"/>
</dbReference>
<dbReference type="PROSITE" id="PS50968">
    <property type="entry name" value="BIOTINYL_LIPOYL"/>
    <property type="match status" value="1"/>
</dbReference>
<dbReference type="SUPFAM" id="SSF47005">
    <property type="entry name" value="Peripheral subunit-binding domain of 2-oxo acid dehydrogenase complex"/>
    <property type="match status" value="1"/>
</dbReference>
<evidence type="ECO:0000313" key="13">
    <source>
        <dbReference type="EMBL" id="ORX44940.1"/>
    </source>
</evidence>